<evidence type="ECO:0000256" key="2">
    <source>
        <dbReference type="ARBA" id="ARBA00022801"/>
    </source>
</evidence>
<dbReference type="Proteomes" id="UP000199050">
    <property type="component" value="Unassembled WGS sequence"/>
</dbReference>
<evidence type="ECO:0000256" key="9">
    <source>
        <dbReference type="RuleBase" id="RU004468"/>
    </source>
</evidence>
<accession>A0A1G9CVV5</accession>
<dbReference type="NCBIfam" id="NF007154">
    <property type="entry name" value="PRK09589.1"/>
    <property type="match status" value="1"/>
</dbReference>
<dbReference type="GO" id="GO:0008422">
    <property type="term" value="F:beta-glucosidase activity"/>
    <property type="evidence" value="ECO:0007669"/>
    <property type="project" value="TreeGrafter"/>
</dbReference>
<dbReference type="EMBL" id="FNDX01000045">
    <property type="protein sequence ID" value="SDK55818.1"/>
    <property type="molecule type" value="Genomic_DNA"/>
</dbReference>
<evidence type="ECO:0000256" key="7">
    <source>
        <dbReference type="PROSITE-ProRule" id="PRU10055"/>
    </source>
</evidence>
<dbReference type="OrthoDB" id="108629at2"/>
<dbReference type="PRINTS" id="PR00131">
    <property type="entry name" value="GLHYDRLASE1"/>
</dbReference>
<dbReference type="InterPro" id="IPR001360">
    <property type="entry name" value="Glyco_hydro_1"/>
</dbReference>
<dbReference type="GO" id="GO:0005829">
    <property type="term" value="C:cytosol"/>
    <property type="evidence" value="ECO:0007669"/>
    <property type="project" value="TreeGrafter"/>
</dbReference>
<dbReference type="PANTHER" id="PTHR10353:SF122">
    <property type="entry name" value="6-PHOSPHO-BETA-GLUCOSIDASE ASCB-RELATED"/>
    <property type="match status" value="1"/>
</dbReference>
<organism evidence="10 11">
    <name type="scientific">Paenibacillus typhae</name>
    <dbReference type="NCBI Taxonomy" id="1174501"/>
    <lineage>
        <taxon>Bacteria</taxon>
        <taxon>Bacillati</taxon>
        <taxon>Bacillota</taxon>
        <taxon>Bacilli</taxon>
        <taxon>Bacillales</taxon>
        <taxon>Paenibacillaceae</taxon>
        <taxon>Paenibacillus</taxon>
    </lineage>
</organism>
<evidence type="ECO:0000256" key="5">
    <source>
        <dbReference type="ARBA" id="ARBA00032194"/>
    </source>
</evidence>
<feature type="active site" description="Nucleophile" evidence="7">
    <location>
        <position position="368"/>
    </location>
</feature>
<evidence type="ECO:0000256" key="4">
    <source>
        <dbReference type="ARBA" id="ARBA00031448"/>
    </source>
</evidence>
<comment type="similarity">
    <text evidence="1 8">Belongs to the glycosyl hydrolase 1 family.</text>
</comment>
<dbReference type="PANTHER" id="PTHR10353">
    <property type="entry name" value="GLYCOSYL HYDROLASE"/>
    <property type="match status" value="1"/>
</dbReference>
<dbReference type="STRING" id="1174501.SAMN05216192_14537"/>
<dbReference type="PROSITE" id="PS00653">
    <property type="entry name" value="GLYCOSYL_HYDROL_F1_2"/>
    <property type="match status" value="1"/>
</dbReference>
<dbReference type="NCBIfam" id="NF007158">
    <property type="entry name" value="PRK09593.1"/>
    <property type="match status" value="1"/>
</dbReference>
<evidence type="ECO:0000256" key="1">
    <source>
        <dbReference type="ARBA" id="ARBA00010838"/>
    </source>
</evidence>
<protein>
    <recommendedName>
        <fullName evidence="6">Amygdalase</fullName>
    </recommendedName>
    <alternativeName>
        <fullName evidence="4">Cellobiase</fullName>
    </alternativeName>
    <alternativeName>
        <fullName evidence="5">Gentiobiase</fullName>
    </alternativeName>
</protein>
<gene>
    <name evidence="10" type="ORF">SAMN05216192_14537</name>
</gene>
<dbReference type="Pfam" id="PF00232">
    <property type="entry name" value="Glyco_hydro_1"/>
    <property type="match status" value="1"/>
</dbReference>
<dbReference type="NCBIfam" id="NF007356">
    <property type="entry name" value="PRK09852.1"/>
    <property type="match status" value="1"/>
</dbReference>
<dbReference type="InterPro" id="IPR033132">
    <property type="entry name" value="GH_1_N_CS"/>
</dbReference>
<keyword evidence="2 9" id="KW-0378">Hydrolase</keyword>
<dbReference type="PROSITE" id="PS00572">
    <property type="entry name" value="GLYCOSYL_HYDROL_F1_1"/>
    <property type="match status" value="1"/>
</dbReference>
<sequence length="469" mass="53761">MKQTDIQFPEGFLWGGAISANQAEGAYQENGKGLSIADILANGIFNPPYEHPDKKNPYHEAIDFYHRYEEDIALFAEMGFKALRTSIAWTRIFPNGDEETPNEAGLQYYDQVFDCMRKYNIEPVVTLSHYEMPLGLVKDYGGWRNRKLIAFFERYAIAVFKRYKEKVKYWIAFNEINVLLHIPFVGGGAVIQEGENKKQIIYQMAHYQHVASALAAKACHEIIPGSQMGCMIAAGPYYPHTCHPDDILTAMEMDRQVYFFTDVMARGYYPSYVKRWFKEYDIELDLTAEDEQLLKQHTVDYISFSYYKSRCASANPSELEMVSGNLAMGVKNPYLEASDWGWQIDPAGLRFTLNQLYDRYQKPLFIVENGFGAVDIVGEDQSILDDYRISYLRDHMIEAGKAIEDGVELLGFLSWGPIDIVSASTGEMKKRYGYIYVDKDNEGNGTLRRIKKKSFHWYKEVIASNGGSL</sequence>
<evidence type="ECO:0000313" key="11">
    <source>
        <dbReference type="Proteomes" id="UP000199050"/>
    </source>
</evidence>
<dbReference type="AlphaFoldDB" id="A0A1G9CVV5"/>
<dbReference type="InterPro" id="IPR017853">
    <property type="entry name" value="GH"/>
</dbReference>
<evidence type="ECO:0000256" key="3">
    <source>
        <dbReference type="ARBA" id="ARBA00023295"/>
    </source>
</evidence>
<dbReference type="RefSeq" id="WP_090718702.1">
    <property type="nucleotide sequence ID" value="NZ_CBCSKY010000049.1"/>
</dbReference>
<reference evidence="11" key="1">
    <citation type="submission" date="2016-10" db="EMBL/GenBank/DDBJ databases">
        <authorList>
            <person name="Varghese N."/>
            <person name="Submissions S."/>
        </authorList>
    </citation>
    <scope>NUCLEOTIDE SEQUENCE [LARGE SCALE GENOMIC DNA]</scope>
    <source>
        <strain evidence="11">CGMCC 1.11012</strain>
    </source>
</reference>
<name>A0A1G9CVV5_9BACL</name>
<keyword evidence="11" id="KW-1185">Reference proteome</keyword>
<evidence type="ECO:0000256" key="8">
    <source>
        <dbReference type="RuleBase" id="RU003690"/>
    </source>
</evidence>
<evidence type="ECO:0000256" key="6">
    <source>
        <dbReference type="ARBA" id="ARBA00079432"/>
    </source>
</evidence>
<dbReference type="SUPFAM" id="SSF51445">
    <property type="entry name" value="(Trans)glycosidases"/>
    <property type="match status" value="1"/>
</dbReference>
<proteinExistence type="inferred from homology"/>
<dbReference type="GO" id="GO:0016052">
    <property type="term" value="P:carbohydrate catabolic process"/>
    <property type="evidence" value="ECO:0007669"/>
    <property type="project" value="TreeGrafter"/>
</dbReference>
<dbReference type="FunFam" id="3.20.20.80:FF:000004">
    <property type="entry name" value="Beta-glucosidase 6-phospho-beta-glucosidase"/>
    <property type="match status" value="1"/>
</dbReference>
<dbReference type="Gene3D" id="3.20.20.80">
    <property type="entry name" value="Glycosidases"/>
    <property type="match status" value="1"/>
</dbReference>
<dbReference type="InterPro" id="IPR018120">
    <property type="entry name" value="Glyco_hydro_1_AS"/>
</dbReference>
<evidence type="ECO:0000313" key="10">
    <source>
        <dbReference type="EMBL" id="SDK55818.1"/>
    </source>
</evidence>
<keyword evidence="3 9" id="KW-0326">Glycosidase</keyword>